<proteinExistence type="predicted"/>
<name>A0A556MRA1_9FLAO</name>
<dbReference type="InterPro" id="IPR036249">
    <property type="entry name" value="Thioredoxin-like_sf"/>
</dbReference>
<evidence type="ECO:0008006" key="5">
    <source>
        <dbReference type="Google" id="ProtNLM"/>
    </source>
</evidence>
<accession>A0A556MRA1</accession>
<dbReference type="CDD" id="cd00158">
    <property type="entry name" value="RHOD"/>
    <property type="match status" value="1"/>
</dbReference>
<dbReference type="AlphaFoldDB" id="A0A556MRA1"/>
<organism evidence="3 4">
    <name type="scientific">Fluviicola chungangensis</name>
    <dbReference type="NCBI Taxonomy" id="2597671"/>
    <lineage>
        <taxon>Bacteria</taxon>
        <taxon>Pseudomonadati</taxon>
        <taxon>Bacteroidota</taxon>
        <taxon>Flavobacteriia</taxon>
        <taxon>Flavobacteriales</taxon>
        <taxon>Crocinitomicaceae</taxon>
        <taxon>Fluviicola</taxon>
    </lineage>
</organism>
<dbReference type="SMART" id="SM00450">
    <property type="entry name" value="RHOD"/>
    <property type="match status" value="1"/>
</dbReference>
<dbReference type="OrthoDB" id="9808735at2"/>
<dbReference type="Gene3D" id="3.40.250.10">
    <property type="entry name" value="Rhodanese-like domain"/>
    <property type="match status" value="1"/>
</dbReference>
<dbReference type="InterPro" id="IPR013766">
    <property type="entry name" value="Thioredoxin_domain"/>
</dbReference>
<dbReference type="EMBL" id="VLPL01000005">
    <property type="protein sequence ID" value="TSJ42318.1"/>
    <property type="molecule type" value="Genomic_DNA"/>
</dbReference>
<dbReference type="Proteomes" id="UP000316008">
    <property type="component" value="Unassembled WGS sequence"/>
</dbReference>
<sequence>MKYLAKFTKQLTLTVFLTILTHPFAQRLELAPKSFLDSIQNKQNQLLDVRTPDEYKQGHISGAFQADWNNFDQFKERVSSLDKHKPVYVYCLAGSRSTAAQKWLLKEGFETVFNLQGGINAWKLEDLPLEGTKDVKQVTLSEFLTSLPKDRTVLVDFGAAWCPPCKKMSPIVDELSKEYPVTYVDGGSQNQLVKELNITSFPTFIAFKNGLEIKRITGVCSKEDLKKLLD</sequence>
<feature type="domain" description="Thioredoxin" evidence="2">
    <location>
        <begin position="118"/>
        <end position="230"/>
    </location>
</feature>
<dbReference type="Pfam" id="PF00085">
    <property type="entry name" value="Thioredoxin"/>
    <property type="match status" value="1"/>
</dbReference>
<dbReference type="CDD" id="cd02947">
    <property type="entry name" value="TRX_family"/>
    <property type="match status" value="1"/>
</dbReference>
<evidence type="ECO:0000259" key="1">
    <source>
        <dbReference type="PROSITE" id="PS50206"/>
    </source>
</evidence>
<dbReference type="PANTHER" id="PTHR45431">
    <property type="entry name" value="RHODANESE-LIKE DOMAIN-CONTAINING PROTEIN 15, CHLOROPLASTIC"/>
    <property type="match status" value="1"/>
</dbReference>
<dbReference type="SUPFAM" id="SSF52833">
    <property type="entry name" value="Thioredoxin-like"/>
    <property type="match status" value="1"/>
</dbReference>
<dbReference type="InterPro" id="IPR036873">
    <property type="entry name" value="Rhodanese-like_dom_sf"/>
</dbReference>
<evidence type="ECO:0000313" key="4">
    <source>
        <dbReference type="Proteomes" id="UP000316008"/>
    </source>
</evidence>
<evidence type="ECO:0000259" key="2">
    <source>
        <dbReference type="PROSITE" id="PS51352"/>
    </source>
</evidence>
<dbReference type="Gene3D" id="3.40.30.10">
    <property type="entry name" value="Glutaredoxin"/>
    <property type="match status" value="1"/>
</dbReference>
<reference evidence="3 4" key="1">
    <citation type="submission" date="2019-07" db="EMBL/GenBank/DDBJ databases">
        <authorList>
            <person name="Huq M.A."/>
        </authorList>
    </citation>
    <scope>NUCLEOTIDE SEQUENCE [LARGE SCALE GENOMIC DNA]</scope>
    <source>
        <strain evidence="3 4">MAH-3</strain>
    </source>
</reference>
<comment type="caution">
    <text evidence="3">The sequence shown here is derived from an EMBL/GenBank/DDBJ whole genome shotgun (WGS) entry which is preliminary data.</text>
</comment>
<keyword evidence="4" id="KW-1185">Reference proteome</keyword>
<protein>
    <recommendedName>
        <fullName evidence="5">Thioredoxin</fullName>
    </recommendedName>
</protein>
<evidence type="ECO:0000313" key="3">
    <source>
        <dbReference type="EMBL" id="TSJ42318.1"/>
    </source>
</evidence>
<dbReference type="PANTHER" id="PTHR45431:SF3">
    <property type="entry name" value="RHODANESE-LIKE DOMAIN-CONTAINING PROTEIN 15, CHLOROPLASTIC"/>
    <property type="match status" value="1"/>
</dbReference>
<feature type="domain" description="Rhodanese" evidence="1">
    <location>
        <begin position="40"/>
        <end position="131"/>
    </location>
</feature>
<dbReference type="PROSITE" id="PS51352">
    <property type="entry name" value="THIOREDOXIN_2"/>
    <property type="match status" value="1"/>
</dbReference>
<dbReference type="Pfam" id="PF00581">
    <property type="entry name" value="Rhodanese"/>
    <property type="match status" value="1"/>
</dbReference>
<dbReference type="PROSITE" id="PS50206">
    <property type="entry name" value="RHODANESE_3"/>
    <property type="match status" value="1"/>
</dbReference>
<dbReference type="InterPro" id="IPR001763">
    <property type="entry name" value="Rhodanese-like_dom"/>
</dbReference>
<gene>
    <name evidence="3" type="ORF">FO442_11155</name>
</gene>
<dbReference type="PRINTS" id="PR00421">
    <property type="entry name" value="THIOREDOXIN"/>
</dbReference>
<dbReference type="InterPro" id="IPR052367">
    <property type="entry name" value="Thiosulfate_ST/Rhodanese-like"/>
</dbReference>
<dbReference type="RefSeq" id="WP_144333273.1">
    <property type="nucleotide sequence ID" value="NZ_VLPL01000005.1"/>
</dbReference>
<dbReference type="SUPFAM" id="SSF52821">
    <property type="entry name" value="Rhodanese/Cell cycle control phosphatase"/>
    <property type="match status" value="1"/>
</dbReference>